<accession>A0A7V7PP68</accession>
<dbReference type="InterPro" id="IPR014917">
    <property type="entry name" value="DUF1800"/>
</dbReference>
<evidence type="ECO:0000313" key="1">
    <source>
        <dbReference type="EMBL" id="KAB0679717.1"/>
    </source>
</evidence>
<sequence>MAVPNDLAGGTAALNRFGLGARPDEAPPADPRSWLLDQFRRFEAVPAAFAEARGASGIFAEYAEDRASLRDRSGDERVKARMALRRRGRELYRLEARMRLASAVATPTPFVERLVHFWSNHFAVSADKPQVTVLAGAFEREAIRPHVLGRFADLALAAETHPAMLFFLDQPRSAGPNSRRAARAAAAGGARRPGINENLAREVMELHTLGARTGYDQKDVTEFALALTGWTVARPNDPDGVEPGAFRFRPEMHEPGERTILGRTYGQPGAAQARAVLRDLGAASATARRVAAKLARHFVADDPPDALVSKLADAFAMSDGDLPTLYRALIDAPEAWAPSQPKFKTPWDWLVSALRGLGRTDLGDVESVQLANQLGQAIWRPRSPAGYDDVAASWAAPDALMRRIEIAQRLVRPVSETLDARELAPKLLAGSLSEGTRLQVGRAESRASALALLLVSPEFLRR</sequence>
<organism evidence="1 2">
    <name type="scientific">Plantimonas leprariae</name>
    <dbReference type="NCBI Taxonomy" id="2615207"/>
    <lineage>
        <taxon>Bacteria</taxon>
        <taxon>Pseudomonadati</taxon>
        <taxon>Pseudomonadota</taxon>
        <taxon>Alphaproteobacteria</taxon>
        <taxon>Hyphomicrobiales</taxon>
        <taxon>Aurantimonadaceae</taxon>
        <taxon>Plantimonas</taxon>
    </lineage>
</organism>
<comment type="caution">
    <text evidence="1">The sequence shown here is derived from an EMBL/GenBank/DDBJ whole genome shotgun (WGS) entry which is preliminary data.</text>
</comment>
<dbReference type="EMBL" id="VZDO01000008">
    <property type="protein sequence ID" value="KAB0679717.1"/>
    <property type="molecule type" value="Genomic_DNA"/>
</dbReference>
<name>A0A7V7PP68_9HYPH</name>
<keyword evidence="2" id="KW-1185">Reference proteome</keyword>
<dbReference type="AlphaFoldDB" id="A0A7V7PP68"/>
<protein>
    <submittedName>
        <fullName evidence="1">DUF1800 domain-containing protein</fullName>
    </submittedName>
</protein>
<dbReference type="Proteomes" id="UP000432089">
    <property type="component" value="Unassembled WGS sequence"/>
</dbReference>
<evidence type="ECO:0000313" key="2">
    <source>
        <dbReference type="Proteomes" id="UP000432089"/>
    </source>
</evidence>
<dbReference type="RefSeq" id="WP_150969809.1">
    <property type="nucleotide sequence ID" value="NZ_VZDO01000008.1"/>
</dbReference>
<reference evidence="1 2" key="1">
    <citation type="submission" date="2019-09" db="EMBL/GenBank/DDBJ databases">
        <title>YIM 132180 draft genome.</title>
        <authorList>
            <person name="Zhang K."/>
        </authorList>
    </citation>
    <scope>NUCLEOTIDE SEQUENCE [LARGE SCALE GENOMIC DNA]</scope>
    <source>
        <strain evidence="1 2">YIM 132180</strain>
    </source>
</reference>
<gene>
    <name evidence="1" type="ORF">F6X38_10830</name>
</gene>
<proteinExistence type="predicted"/>
<dbReference type="Pfam" id="PF08811">
    <property type="entry name" value="DUF1800"/>
    <property type="match status" value="1"/>
</dbReference>